<dbReference type="Proteomes" id="UP000593564">
    <property type="component" value="Unassembled WGS sequence"/>
</dbReference>
<evidence type="ECO:0000313" key="2">
    <source>
        <dbReference type="EMBL" id="KAF5957205.1"/>
    </source>
</evidence>
<gene>
    <name evidence="2" type="ORF">HYC85_004430</name>
</gene>
<keyword evidence="3" id="KW-1185">Reference proteome</keyword>
<feature type="compositionally biased region" description="Basic and acidic residues" evidence="1">
    <location>
        <begin position="40"/>
        <end position="51"/>
    </location>
</feature>
<evidence type="ECO:0000313" key="3">
    <source>
        <dbReference type="Proteomes" id="UP000593564"/>
    </source>
</evidence>
<organism evidence="2 3">
    <name type="scientific">Camellia sinensis</name>
    <name type="common">Tea plant</name>
    <name type="synonym">Thea sinensis</name>
    <dbReference type="NCBI Taxonomy" id="4442"/>
    <lineage>
        <taxon>Eukaryota</taxon>
        <taxon>Viridiplantae</taxon>
        <taxon>Streptophyta</taxon>
        <taxon>Embryophyta</taxon>
        <taxon>Tracheophyta</taxon>
        <taxon>Spermatophyta</taxon>
        <taxon>Magnoliopsida</taxon>
        <taxon>eudicotyledons</taxon>
        <taxon>Gunneridae</taxon>
        <taxon>Pentapetalae</taxon>
        <taxon>asterids</taxon>
        <taxon>Ericales</taxon>
        <taxon>Theaceae</taxon>
        <taxon>Camellia</taxon>
    </lineage>
</organism>
<feature type="compositionally biased region" description="Basic and acidic residues" evidence="1">
    <location>
        <begin position="13"/>
        <end position="22"/>
    </location>
</feature>
<feature type="region of interest" description="Disordered" evidence="1">
    <location>
        <begin position="1"/>
        <end position="61"/>
    </location>
</feature>
<accession>A0A7J7HXJ8</accession>
<reference evidence="3" key="1">
    <citation type="journal article" date="2020" name="Nat. Commun.">
        <title>Genome assembly of wild tea tree DASZ reveals pedigree and selection history of tea varieties.</title>
        <authorList>
            <person name="Zhang W."/>
            <person name="Zhang Y."/>
            <person name="Qiu H."/>
            <person name="Guo Y."/>
            <person name="Wan H."/>
            <person name="Zhang X."/>
            <person name="Scossa F."/>
            <person name="Alseekh S."/>
            <person name="Zhang Q."/>
            <person name="Wang P."/>
            <person name="Xu L."/>
            <person name="Schmidt M.H."/>
            <person name="Jia X."/>
            <person name="Li D."/>
            <person name="Zhu A."/>
            <person name="Guo F."/>
            <person name="Chen W."/>
            <person name="Ni D."/>
            <person name="Usadel B."/>
            <person name="Fernie A.R."/>
            <person name="Wen W."/>
        </authorList>
    </citation>
    <scope>NUCLEOTIDE SEQUENCE [LARGE SCALE GENOMIC DNA]</scope>
    <source>
        <strain evidence="3">cv. G240</strain>
    </source>
</reference>
<dbReference type="EMBL" id="JACBKZ010000002">
    <property type="protein sequence ID" value="KAF5957205.1"/>
    <property type="molecule type" value="Genomic_DNA"/>
</dbReference>
<evidence type="ECO:0000256" key="1">
    <source>
        <dbReference type="SAM" id="MobiDB-lite"/>
    </source>
</evidence>
<feature type="compositionally biased region" description="Polar residues" evidence="1">
    <location>
        <begin position="23"/>
        <end position="33"/>
    </location>
</feature>
<name>A0A7J7HXJ8_CAMSI</name>
<comment type="caution">
    <text evidence="2">The sequence shown here is derived from an EMBL/GenBank/DDBJ whole genome shotgun (WGS) entry which is preliminary data.</text>
</comment>
<dbReference type="AlphaFoldDB" id="A0A7J7HXJ8"/>
<protein>
    <submittedName>
        <fullName evidence="2">Uncharacterized protein</fullName>
    </submittedName>
</protein>
<feature type="region of interest" description="Disordered" evidence="1">
    <location>
        <begin position="75"/>
        <end position="96"/>
    </location>
</feature>
<sequence length="218" mass="25659">MLTKPNQRLVRFTKKEEKEMRPTSRSVTLQTEIKSPRATSKRETWRKDNETTKSSSTSRRKEYLRKRIAQSNQGNRTLWFETTHGDPRQGAYNKGDNPAAEVELHKESHITLRANLGGFIPEYATRGQRGARRELARRFVILGDVLYKRSCLTSLRTGDQKIWWRIKSKVNQHWDLIIAAVKCWDAKAMVLDRVRSKQNRVVTWGLLKFRKHLSRKRK</sequence>
<proteinExistence type="predicted"/>
<reference evidence="2 3" key="2">
    <citation type="submission" date="2020-07" db="EMBL/GenBank/DDBJ databases">
        <title>Genome assembly of wild tea tree DASZ reveals pedigree and selection history of tea varieties.</title>
        <authorList>
            <person name="Zhang W."/>
        </authorList>
    </citation>
    <scope>NUCLEOTIDE SEQUENCE [LARGE SCALE GENOMIC DNA]</scope>
    <source>
        <strain evidence="3">cv. G240</strain>
        <tissue evidence="2">Leaf</tissue>
    </source>
</reference>